<dbReference type="GO" id="GO:0016747">
    <property type="term" value="F:acyltransferase activity, transferring groups other than amino-acyl groups"/>
    <property type="evidence" value="ECO:0007669"/>
    <property type="project" value="InterPro"/>
</dbReference>
<dbReference type="STRING" id="658218.SAMN05216562_2589"/>
<dbReference type="Proteomes" id="UP000198658">
    <property type="component" value="Unassembled WGS sequence"/>
</dbReference>
<dbReference type="InterPro" id="IPR016181">
    <property type="entry name" value="Acyl_CoA_acyltransferase"/>
</dbReference>
<dbReference type="Pfam" id="PF13302">
    <property type="entry name" value="Acetyltransf_3"/>
    <property type="match status" value="1"/>
</dbReference>
<proteinExistence type="predicted"/>
<name>A0A1H4A6Z2_9GAMM</name>
<evidence type="ECO:0000313" key="2">
    <source>
        <dbReference type="EMBL" id="SEA31755.1"/>
    </source>
</evidence>
<dbReference type="SUPFAM" id="SSF55729">
    <property type="entry name" value="Acyl-CoA N-acyltransferases (Nat)"/>
    <property type="match status" value="1"/>
</dbReference>
<feature type="domain" description="N-acetyltransferase" evidence="1">
    <location>
        <begin position="37"/>
        <end position="169"/>
    </location>
</feature>
<evidence type="ECO:0000313" key="3">
    <source>
        <dbReference type="Proteomes" id="UP000198658"/>
    </source>
</evidence>
<dbReference type="RefSeq" id="WP_091389139.1">
    <property type="nucleotide sequence ID" value="NZ_FNQO01000003.1"/>
</dbReference>
<sequence>MTEIPLTRVIASKEKQLQIRNSVSNAVNIPGVAHIASEKDVDALTSLLDNPEISKPIYTLPQQINRNTISAFINKHIEDRALGEGLLMVSTDESGVASAYYDIQFWPQWAACELGGAIRGDRQGAGQGSDGAIAAFSWLFETIGVDLICETAALDNTRTAHLLERIGFTYMGEIESQLADGGVRPSHYWELSKANWYRRLLKK</sequence>
<keyword evidence="2" id="KW-0808">Transferase</keyword>
<dbReference type="OrthoDB" id="7432124at2"/>
<dbReference type="Gene3D" id="3.40.630.30">
    <property type="match status" value="1"/>
</dbReference>
<dbReference type="AlphaFoldDB" id="A0A1H4A6Z2"/>
<evidence type="ECO:0000259" key="1">
    <source>
        <dbReference type="Pfam" id="PF13302"/>
    </source>
</evidence>
<keyword evidence="3" id="KW-1185">Reference proteome</keyword>
<protein>
    <submittedName>
        <fullName evidence="2">Protein N-acetyltransferase, RimJ/RimL family</fullName>
    </submittedName>
</protein>
<dbReference type="EMBL" id="FNQO01000003">
    <property type="protein sequence ID" value="SEA31755.1"/>
    <property type="molecule type" value="Genomic_DNA"/>
</dbReference>
<accession>A0A1H4A6Z2</accession>
<organism evidence="2 3">
    <name type="scientific">Microbulbifer marinus</name>
    <dbReference type="NCBI Taxonomy" id="658218"/>
    <lineage>
        <taxon>Bacteria</taxon>
        <taxon>Pseudomonadati</taxon>
        <taxon>Pseudomonadota</taxon>
        <taxon>Gammaproteobacteria</taxon>
        <taxon>Cellvibrionales</taxon>
        <taxon>Microbulbiferaceae</taxon>
        <taxon>Microbulbifer</taxon>
    </lineage>
</organism>
<gene>
    <name evidence="2" type="ORF">SAMN05216562_2589</name>
</gene>
<reference evidence="3" key="1">
    <citation type="submission" date="2016-10" db="EMBL/GenBank/DDBJ databases">
        <authorList>
            <person name="Varghese N."/>
            <person name="Submissions S."/>
        </authorList>
    </citation>
    <scope>NUCLEOTIDE SEQUENCE [LARGE SCALE GENOMIC DNA]</scope>
    <source>
        <strain evidence="3">CGMCC 1.10657</strain>
    </source>
</reference>
<dbReference type="InterPro" id="IPR000182">
    <property type="entry name" value="GNAT_dom"/>
</dbReference>